<sequence>MLDEVTDQNGQEAHADGDAEHHADPRGHPRCYAVPTHSSLGQTGEHPVADRMHVQYRQAGVTGDAFR</sequence>
<organism evidence="2 3">
    <name type="scientific">Mycobacterium kansasii 662</name>
    <dbReference type="NCBI Taxonomy" id="1299326"/>
    <lineage>
        <taxon>Bacteria</taxon>
        <taxon>Bacillati</taxon>
        <taxon>Actinomycetota</taxon>
        <taxon>Actinomycetes</taxon>
        <taxon>Mycobacteriales</taxon>
        <taxon>Mycobacteriaceae</taxon>
        <taxon>Mycobacterium</taxon>
    </lineage>
</organism>
<feature type="region of interest" description="Disordered" evidence="1">
    <location>
        <begin position="1"/>
        <end position="48"/>
    </location>
</feature>
<reference evidence="2 3" key="1">
    <citation type="submission" date="2013-12" db="EMBL/GenBank/DDBJ databases">
        <authorList>
            <person name="Brown-Elliot B."/>
            <person name="Wallace R."/>
            <person name="Lenaerts A."/>
            <person name="Ordway D."/>
            <person name="DeGroote M.A."/>
            <person name="Parker T."/>
            <person name="Sizemore C."/>
            <person name="Tallon L.J."/>
            <person name="Sadzewicz L.K."/>
            <person name="Sengamalay N."/>
            <person name="Fraser C.M."/>
            <person name="Hine E."/>
            <person name="Shefchek K.A."/>
            <person name="Das S.P."/>
            <person name="Tettelin H."/>
        </authorList>
    </citation>
    <scope>NUCLEOTIDE SEQUENCE [LARGE SCALE GENOMIC DNA]</scope>
    <source>
        <strain evidence="2 3">662</strain>
    </source>
</reference>
<protein>
    <submittedName>
        <fullName evidence="2">Uncharacterized protein</fullName>
    </submittedName>
</protein>
<accession>X7Y0T4</accession>
<evidence type="ECO:0000313" key="3">
    <source>
        <dbReference type="Proteomes" id="UP000020561"/>
    </source>
</evidence>
<feature type="non-terminal residue" evidence="2">
    <location>
        <position position="67"/>
    </location>
</feature>
<gene>
    <name evidence="2" type="ORF">I545_6704</name>
</gene>
<proteinExistence type="predicted"/>
<evidence type="ECO:0000256" key="1">
    <source>
        <dbReference type="SAM" id="MobiDB-lite"/>
    </source>
</evidence>
<dbReference type="EMBL" id="JAOA01000024">
    <property type="protein sequence ID" value="EUA00128.1"/>
    <property type="molecule type" value="Genomic_DNA"/>
</dbReference>
<dbReference type="Proteomes" id="UP000020561">
    <property type="component" value="Unassembled WGS sequence"/>
</dbReference>
<comment type="caution">
    <text evidence="2">The sequence shown here is derived from an EMBL/GenBank/DDBJ whole genome shotgun (WGS) entry which is preliminary data.</text>
</comment>
<evidence type="ECO:0000313" key="2">
    <source>
        <dbReference type="EMBL" id="EUA00128.1"/>
    </source>
</evidence>
<feature type="compositionally biased region" description="Basic and acidic residues" evidence="1">
    <location>
        <begin position="13"/>
        <end position="27"/>
    </location>
</feature>
<dbReference type="AlphaFoldDB" id="X7Y0T4"/>
<name>X7Y0T4_MYCKA</name>